<dbReference type="InterPro" id="IPR037218">
    <property type="entry name" value="PTPA_sf"/>
</dbReference>
<keyword evidence="6 8" id="KW-0413">Isomerase</keyword>
<feature type="compositionally biased region" description="Pro residues" evidence="9">
    <location>
        <begin position="89"/>
        <end position="98"/>
    </location>
</feature>
<dbReference type="GO" id="GO:0005737">
    <property type="term" value="C:cytoplasm"/>
    <property type="evidence" value="ECO:0007669"/>
    <property type="project" value="UniProtKB-SubCell"/>
</dbReference>
<evidence type="ECO:0000256" key="4">
    <source>
        <dbReference type="ARBA" id="ARBA00022490"/>
    </source>
</evidence>
<feature type="region of interest" description="Disordered" evidence="9">
    <location>
        <begin position="77"/>
        <end position="111"/>
    </location>
</feature>
<dbReference type="GO" id="GO:0005634">
    <property type="term" value="C:nucleus"/>
    <property type="evidence" value="ECO:0007669"/>
    <property type="project" value="TreeGrafter"/>
</dbReference>
<keyword evidence="5 8" id="KW-0697">Rotamase</keyword>
<protein>
    <recommendedName>
        <fullName evidence="8">Serine/threonine-protein phosphatase 2A activator</fullName>
        <ecNumber evidence="8">5.2.1.8</ecNumber>
    </recommendedName>
    <alternativeName>
        <fullName evidence="8">Phosphotyrosyl phosphatase activator</fullName>
    </alternativeName>
</protein>
<dbReference type="PANTHER" id="PTHR10012:SF5">
    <property type="entry name" value="SERINE_THREONINE-PROTEIN PHOSPHATASE 2A ACTIVATOR 2"/>
    <property type="match status" value="1"/>
</dbReference>
<dbReference type="SUPFAM" id="SSF140984">
    <property type="entry name" value="PTPA-like"/>
    <property type="match status" value="1"/>
</dbReference>
<dbReference type="GO" id="GO:0007052">
    <property type="term" value="P:mitotic spindle organization"/>
    <property type="evidence" value="ECO:0007669"/>
    <property type="project" value="TreeGrafter"/>
</dbReference>
<evidence type="ECO:0000256" key="6">
    <source>
        <dbReference type="ARBA" id="ARBA00023235"/>
    </source>
</evidence>
<dbReference type="FunFam" id="1.20.120.1150:FF:000002">
    <property type="entry name" value="Serine/threonine-protein phosphatase 2A activator"/>
    <property type="match status" value="1"/>
</dbReference>
<dbReference type="Proteomes" id="UP000799757">
    <property type="component" value="Unassembled WGS sequence"/>
</dbReference>
<evidence type="ECO:0000256" key="7">
    <source>
        <dbReference type="ARBA" id="ARBA00025287"/>
    </source>
</evidence>
<feature type="region of interest" description="Disordered" evidence="9">
    <location>
        <begin position="26"/>
        <end position="50"/>
    </location>
</feature>
<evidence type="ECO:0000256" key="2">
    <source>
        <dbReference type="ARBA" id="ARBA00004496"/>
    </source>
</evidence>
<keyword evidence="11" id="KW-1185">Reference proteome</keyword>
<evidence type="ECO:0000256" key="9">
    <source>
        <dbReference type="SAM" id="MobiDB-lite"/>
    </source>
</evidence>
<dbReference type="Pfam" id="PF03095">
    <property type="entry name" value="PTPA"/>
    <property type="match status" value="1"/>
</dbReference>
<evidence type="ECO:0000256" key="8">
    <source>
        <dbReference type="RuleBase" id="RU361210"/>
    </source>
</evidence>
<dbReference type="GO" id="GO:0008160">
    <property type="term" value="F:protein tyrosine phosphatase activator activity"/>
    <property type="evidence" value="ECO:0007669"/>
    <property type="project" value="TreeGrafter"/>
</dbReference>
<evidence type="ECO:0000256" key="5">
    <source>
        <dbReference type="ARBA" id="ARBA00023110"/>
    </source>
</evidence>
<evidence type="ECO:0000313" key="11">
    <source>
        <dbReference type="Proteomes" id="UP000799757"/>
    </source>
</evidence>
<evidence type="ECO:0000313" key="10">
    <source>
        <dbReference type="EMBL" id="KAF2796007.1"/>
    </source>
</evidence>
<dbReference type="InterPro" id="IPR004327">
    <property type="entry name" value="Phstyr_phstse_ac"/>
</dbReference>
<dbReference type="EC" id="5.2.1.8" evidence="8"/>
<reference evidence="10" key="1">
    <citation type="journal article" date="2020" name="Stud. Mycol.">
        <title>101 Dothideomycetes genomes: a test case for predicting lifestyles and emergence of pathogens.</title>
        <authorList>
            <person name="Haridas S."/>
            <person name="Albert R."/>
            <person name="Binder M."/>
            <person name="Bloem J."/>
            <person name="Labutti K."/>
            <person name="Salamov A."/>
            <person name="Andreopoulos B."/>
            <person name="Baker S."/>
            <person name="Barry K."/>
            <person name="Bills G."/>
            <person name="Bluhm B."/>
            <person name="Cannon C."/>
            <person name="Castanera R."/>
            <person name="Culley D."/>
            <person name="Daum C."/>
            <person name="Ezra D."/>
            <person name="Gonzalez J."/>
            <person name="Henrissat B."/>
            <person name="Kuo A."/>
            <person name="Liang C."/>
            <person name="Lipzen A."/>
            <person name="Lutzoni F."/>
            <person name="Magnuson J."/>
            <person name="Mondo S."/>
            <person name="Nolan M."/>
            <person name="Ohm R."/>
            <person name="Pangilinan J."/>
            <person name="Park H.-J."/>
            <person name="Ramirez L."/>
            <person name="Alfaro M."/>
            <person name="Sun H."/>
            <person name="Tritt A."/>
            <person name="Yoshinaga Y."/>
            <person name="Zwiers L.-H."/>
            <person name="Turgeon B."/>
            <person name="Goodwin S."/>
            <person name="Spatafora J."/>
            <person name="Crous P."/>
            <person name="Grigoriev I."/>
        </authorList>
    </citation>
    <scope>NUCLEOTIDE SEQUENCE</scope>
    <source>
        <strain evidence="10">CBS 109.77</strain>
    </source>
</reference>
<gene>
    <name evidence="10" type="ORF">K505DRAFT_348237</name>
</gene>
<organism evidence="10 11">
    <name type="scientific">Melanomma pulvis-pyrius CBS 109.77</name>
    <dbReference type="NCBI Taxonomy" id="1314802"/>
    <lineage>
        <taxon>Eukaryota</taxon>
        <taxon>Fungi</taxon>
        <taxon>Dikarya</taxon>
        <taxon>Ascomycota</taxon>
        <taxon>Pezizomycotina</taxon>
        <taxon>Dothideomycetes</taxon>
        <taxon>Pleosporomycetidae</taxon>
        <taxon>Pleosporales</taxon>
        <taxon>Melanommataceae</taxon>
        <taxon>Melanomma</taxon>
    </lineage>
</organism>
<dbReference type="Gene3D" id="1.20.120.1150">
    <property type="match status" value="1"/>
</dbReference>
<comment type="similarity">
    <text evidence="3 8">Belongs to the PTPA-type PPIase family.</text>
</comment>
<dbReference type="EMBL" id="MU001842">
    <property type="protein sequence ID" value="KAF2796007.1"/>
    <property type="molecule type" value="Genomic_DNA"/>
</dbReference>
<dbReference type="OrthoDB" id="16120at2759"/>
<dbReference type="CDD" id="cd04087">
    <property type="entry name" value="PTPA"/>
    <property type="match status" value="1"/>
</dbReference>
<comment type="subcellular location">
    <subcellularLocation>
        <location evidence="2 8">Cytoplasm</location>
    </subcellularLocation>
</comment>
<dbReference type="PANTHER" id="PTHR10012">
    <property type="entry name" value="SERINE/THREONINE-PROTEIN PHOSPHATASE 2A REGULATORY SUBUNIT B"/>
    <property type="match status" value="1"/>
</dbReference>
<dbReference type="InterPro" id="IPR043170">
    <property type="entry name" value="PTPA_C_lid"/>
</dbReference>
<comment type="catalytic activity">
    <reaction evidence="1 8">
        <text>[protein]-peptidylproline (omega=180) = [protein]-peptidylproline (omega=0)</text>
        <dbReference type="Rhea" id="RHEA:16237"/>
        <dbReference type="Rhea" id="RHEA-COMP:10747"/>
        <dbReference type="Rhea" id="RHEA-COMP:10748"/>
        <dbReference type="ChEBI" id="CHEBI:83833"/>
        <dbReference type="ChEBI" id="CHEBI:83834"/>
        <dbReference type="EC" id="5.2.1.8"/>
    </reaction>
</comment>
<comment type="function">
    <text evidence="7">PPIases accelerate the folding of proteins. It catalyzes the cis-trans isomerization of proline imidic peptide bonds in oligopeptides. Acts as a regulatory subunit for PP2A-like phosphatases modulating their activity or substrate specificity, probably by inducing a conformational change in the catalytic subunit, a direct target of the PPIase. Can reactivate inactive phosphatase PP2A-phosphatase methylesterase complexes (PP2Ai) in presence of ATP and Mg(2+) by dissociating the inactive form from the complex.</text>
</comment>
<evidence type="ECO:0000256" key="1">
    <source>
        <dbReference type="ARBA" id="ARBA00000971"/>
    </source>
</evidence>
<dbReference type="GO" id="GO:0000159">
    <property type="term" value="C:protein phosphatase type 2A complex"/>
    <property type="evidence" value="ECO:0007669"/>
    <property type="project" value="TreeGrafter"/>
</dbReference>
<accession>A0A6A6XKB0</accession>
<keyword evidence="4 8" id="KW-0963">Cytoplasm</keyword>
<sequence>MHVAQSMFDVRGIMSQADEKRNVRTLRNYGRSKITRRLTSGPGEKMQDKALKPDRRLCILPATSSLAYLIPKLVPRKRGPPRAPDSAAPAPPTPPLAAPPNLATHTYQRPSRRILSPADHELFLKSETCTLVTAFIFTLSDSVRDVPLSRVRAADTPPIISQILQILSDAGGILDENPPEDTGSRFGNPIFRTFLDALGDALPEWHKRLGLSDEGEIDEVATYLQNSFGNKRRIDYGSGHELNFFLWLLCLNRLSLLPPSTFPSLVLVVLPAYLTLMRRVQAAYYLEPAGSHGVWGLDDYQFLPFLFGASQLLHHAYITPKAIHNQLTLEEEGGEYLYLDQVAYLNSVKNVDGLRWHSPMLDDISAARNWTKIEAGMRKMFRKEILEKLPVMQHFLFGSLIPAAEGMSEELGIEDEEEEEGGEVKVWTDEGGQRHVHKSTGWGDCCGIRVPAAVGAEGEMRKGGGKVLRRVPFD</sequence>
<name>A0A6A6XKB0_9PLEO</name>
<dbReference type="GO" id="GO:0003755">
    <property type="term" value="F:peptidyl-prolyl cis-trans isomerase activity"/>
    <property type="evidence" value="ECO:0007669"/>
    <property type="project" value="UniProtKB-KW"/>
</dbReference>
<evidence type="ECO:0000256" key="3">
    <source>
        <dbReference type="ARBA" id="ARBA00011019"/>
    </source>
</evidence>
<proteinExistence type="inferred from homology"/>
<dbReference type="AlphaFoldDB" id="A0A6A6XKB0"/>